<comment type="caution">
    <text evidence="5">Lacks conserved residue(s) required for the propagation of feature annotation.</text>
</comment>
<dbReference type="GO" id="GO:0005737">
    <property type="term" value="C:cytoplasm"/>
    <property type="evidence" value="ECO:0007669"/>
    <property type="project" value="UniProtKB-SubCell"/>
</dbReference>
<feature type="binding site" evidence="5">
    <location>
        <position position="120"/>
    </location>
    <ligand>
        <name>acetyl-CoA</name>
        <dbReference type="ChEBI" id="CHEBI:57288"/>
    </ligand>
</feature>
<organism evidence="7 8">
    <name type="scientific">Pseudaquabacterium pictum</name>
    <dbReference type="NCBI Taxonomy" id="2315236"/>
    <lineage>
        <taxon>Bacteria</taxon>
        <taxon>Pseudomonadati</taxon>
        <taxon>Pseudomonadota</taxon>
        <taxon>Betaproteobacteria</taxon>
        <taxon>Burkholderiales</taxon>
        <taxon>Sphaerotilaceae</taxon>
        <taxon>Pseudaquabacterium</taxon>
    </lineage>
</organism>
<comment type="caution">
    <text evidence="7">The sequence shown here is derived from an EMBL/GenBank/DDBJ whole genome shotgun (WGS) entry which is preliminary data.</text>
</comment>
<keyword evidence="2 5" id="KW-0963">Cytoplasm</keyword>
<dbReference type="NCBIfam" id="TIGR01575">
    <property type="entry name" value="rimI"/>
    <property type="match status" value="1"/>
</dbReference>
<dbReference type="InterPro" id="IPR050680">
    <property type="entry name" value="YpeA/RimI_acetyltransf"/>
</dbReference>
<dbReference type="EMBL" id="BJCL01000007">
    <property type="protein sequence ID" value="GCL63950.1"/>
    <property type="molecule type" value="Genomic_DNA"/>
</dbReference>
<dbReference type="Pfam" id="PF00583">
    <property type="entry name" value="Acetyltransf_1"/>
    <property type="match status" value="1"/>
</dbReference>
<keyword evidence="8" id="KW-1185">Reference proteome</keyword>
<evidence type="ECO:0000256" key="2">
    <source>
        <dbReference type="ARBA" id="ARBA00022490"/>
    </source>
</evidence>
<comment type="function">
    <text evidence="5">Acetylates the N-terminal alanine of ribosomal protein bS18.</text>
</comment>
<evidence type="ECO:0000313" key="7">
    <source>
        <dbReference type="EMBL" id="GCL63950.1"/>
    </source>
</evidence>
<dbReference type="PROSITE" id="PS51186">
    <property type="entry name" value="GNAT"/>
    <property type="match status" value="1"/>
</dbReference>
<keyword evidence="4 5" id="KW-0012">Acyltransferase</keyword>
<evidence type="ECO:0000313" key="8">
    <source>
        <dbReference type="Proteomes" id="UP000301751"/>
    </source>
</evidence>
<dbReference type="InterPro" id="IPR006464">
    <property type="entry name" value="AcTrfase_RimI/Ard1"/>
</dbReference>
<dbReference type="InterPro" id="IPR016181">
    <property type="entry name" value="Acyl_CoA_acyltransferase"/>
</dbReference>
<comment type="subcellular location">
    <subcellularLocation>
        <location evidence="5">Cytoplasm</location>
    </subcellularLocation>
</comment>
<feature type="active site" description="Proton acceptor" evidence="5">
    <location>
        <position position="115"/>
    </location>
</feature>
<feature type="active site" description="Proton donor" evidence="5">
    <location>
        <position position="127"/>
    </location>
</feature>
<dbReference type="Gene3D" id="3.40.630.30">
    <property type="match status" value="1"/>
</dbReference>
<dbReference type="EC" id="2.3.1.266" evidence="5"/>
<dbReference type="OrthoDB" id="9796919at2"/>
<comment type="similarity">
    <text evidence="1 5">Belongs to the acetyltransferase family. RimI subfamily.</text>
</comment>
<evidence type="ECO:0000256" key="5">
    <source>
        <dbReference type="HAMAP-Rule" id="MF_02210"/>
    </source>
</evidence>
<sequence>MTTAPARHATPAAWHRRMASSDLDEVLALEVAAYSFPWSRGNFIDSLAAGYLAWVRHDEQQQLLAYCIAQPGYQETHLLNLTVAPALQRRGHGRALLLDLADWARQRGDAALWLEVRQSNTAGRALYAASGFVEVGLRRGYYPDVHQRREDAVVMRLALRPGAEATIAGHALD</sequence>
<dbReference type="RefSeq" id="WP_137733684.1">
    <property type="nucleotide sequence ID" value="NZ_BJCL01000007.1"/>
</dbReference>
<evidence type="ECO:0000259" key="6">
    <source>
        <dbReference type="PROSITE" id="PS51186"/>
    </source>
</evidence>
<evidence type="ECO:0000256" key="3">
    <source>
        <dbReference type="ARBA" id="ARBA00022679"/>
    </source>
</evidence>
<evidence type="ECO:0000256" key="1">
    <source>
        <dbReference type="ARBA" id="ARBA00005395"/>
    </source>
</evidence>
<gene>
    <name evidence="5" type="primary">rimI</name>
    <name evidence="7" type="ORF">AQPW35_30310</name>
</gene>
<dbReference type="HAMAP" id="MF_02210">
    <property type="entry name" value="RimI"/>
    <property type="match status" value="1"/>
</dbReference>
<reference evidence="8" key="1">
    <citation type="submission" date="2019-03" db="EMBL/GenBank/DDBJ databases">
        <title>Aquabacterium pictum sp.nov., the first bacteriochlorophyll a-containing freshwater bacterium in the genus Aquabacterium of the class Betaproteobacteria.</title>
        <authorList>
            <person name="Hirose S."/>
            <person name="Tank M."/>
            <person name="Hara E."/>
            <person name="Tamaki H."/>
            <person name="Takaichi S."/>
            <person name="Haruta S."/>
            <person name="Hanada S."/>
        </authorList>
    </citation>
    <scope>NUCLEOTIDE SEQUENCE [LARGE SCALE GENOMIC DNA]</scope>
    <source>
        <strain evidence="8">W35</strain>
    </source>
</reference>
<feature type="domain" description="N-acetyltransferase" evidence="6">
    <location>
        <begin position="13"/>
        <end position="160"/>
    </location>
</feature>
<comment type="catalytic activity">
    <reaction evidence="5">
        <text>N-terminal L-alanyl-[ribosomal protein bS18] + acetyl-CoA = N-terminal N(alpha)-acetyl-L-alanyl-[ribosomal protein bS18] + CoA + H(+)</text>
        <dbReference type="Rhea" id="RHEA:43756"/>
        <dbReference type="Rhea" id="RHEA-COMP:10676"/>
        <dbReference type="Rhea" id="RHEA-COMP:10677"/>
        <dbReference type="ChEBI" id="CHEBI:15378"/>
        <dbReference type="ChEBI" id="CHEBI:57287"/>
        <dbReference type="ChEBI" id="CHEBI:57288"/>
        <dbReference type="ChEBI" id="CHEBI:64718"/>
        <dbReference type="ChEBI" id="CHEBI:83683"/>
        <dbReference type="EC" id="2.3.1.266"/>
    </reaction>
</comment>
<dbReference type="AlphaFoldDB" id="A0A480ASW1"/>
<dbReference type="Proteomes" id="UP000301751">
    <property type="component" value="Unassembled WGS sequence"/>
</dbReference>
<dbReference type="PANTHER" id="PTHR43420:SF51">
    <property type="entry name" value="PEPTIDYL-LYSINE N-ACETYLTRANSFERASE YIAC"/>
    <property type="match status" value="1"/>
</dbReference>
<evidence type="ECO:0000256" key="4">
    <source>
        <dbReference type="ARBA" id="ARBA00023315"/>
    </source>
</evidence>
<dbReference type="InterPro" id="IPR000182">
    <property type="entry name" value="GNAT_dom"/>
</dbReference>
<proteinExistence type="inferred from homology"/>
<dbReference type="InterPro" id="IPR043690">
    <property type="entry name" value="RimI"/>
</dbReference>
<accession>A0A480ASW1</accession>
<dbReference type="GO" id="GO:0008999">
    <property type="term" value="F:protein-N-terminal-alanine acetyltransferase activity"/>
    <property type="evidence" value="ECO:0007669"/>
    <property type="project" value="UniProtKB-UniRule"/>
</dbReference>
<dbReference type="PANTHER" id="PTHR43420">
    <property type="entry name" value="ACETYLTRANSFERASE"/>
    <property type="match status" value="1"/>
</dbReference>
<dbReference type="CDD" id="cd04301">
    <property type="entry name" value="NAT_SF"/>
    <property type="match status" value="1"/>
</dbReference>
<protein>
    <recommendedName>
        <fullName evidence="5">[Ribosomal protein bS18]-alanine N-acetyltransferase</fullName>
        <ecNumber evidence="5">2.3.1.266</ecNumber>
    </recommendedName>
</protein>
<keyword evidence="3 5" id="KW-0808">Transferase</keyword>
<dbReference type="SUPFAM" id="SSF55729">
    <property type="entry name" value="Acyl-CoA N-acyltransferases (Nat)"/>
    <property type="match status" value="1"/>
</dbReference>
<name>A0A480ASW1_9BURK</name>
<feature type="binding site" evidence="5">
    <location>
        <begin position="89"/>
        <end position="94"/>
    </location>
    <ligand>
        <name>acetyl-CoA</name>
        <dbReference type="ChEBI" id="CHEBI:57288"/>
    </ligand>
</feature>